<comment type="subcellular location">
    <subcellularLocation>
        <location evidence="1">Fimbrium</location>
    </subcellularLocation>
</comment>
<sequence length="197" mass="20651">MKKILKISAVAALVLGAASAANAANNAIVNVTGSIVTATCDVTTPGSNGAVDTGNYTEKAFELAPGDKFPNTGITKYIPGSERHFTIGLANCDADNKEASKVKLYVTGKTLGPSGYLFNQDSNGQAGIVLTYLENKVSKPIKSDSTIPMVVPPAKENEAIDANNSSAEFTVYIATKAEATIKHQRVDAPITFSYAYN</sequence>
<dbReference type="InterPro" id="IPR050263">
    <property type="entry name" value="Bact_Fimbrial_Adh_Pro"/>
</dbReference>
<feature type="chain" id="PRO_5022836301" evidence="5">
    <location>
        <begin position="24"/>
        <end position="197"/>
    </location>
</feature>
<evidence type="ECO:0000256" key="5">
    <source>
        <dbReference type="SAM" id="SignalP"/>
    </source>
</evidence>
<dbReference type="AlphaFoldDB" id="A0A5C4RMF8"/>
<comment type="similarity">
    <text evidence="2">Belongs to the fimbrial protein family.</text>
</comment>
<dbReference type="GO" id="GO:0043709">
    <property type="term" value="P:cell adhesion involved in single-species biofilm formation"/>
    <property type="evidence" value="ECO:0007669"/>
    <property type="project" value="TreeGrafter"/>
</dbReference>
<dbReference type="PANTHER" id="PTHR33420">
    <property type="entry name" value="FIMBRIAL SUBUNIT ELFA-RELATED"/>
    <property type="match status" value="1"/>
</dbReference>
<dbReference type="RefSeq" id="WP_139654430.1">
    <property type="nucleotide sequence ID" value="NZ_CAWOQH010000112.1"/>
</dbReference>
<dbReference type="Gene3D" id="2.60.40.1090">
    <property type="entry name" value="Fimbrial-type adhesion domain"/>
    <property type="match status" value="1"/>
</dbReference>
<evidence type="ECO:0000313" key="7">
    <source>
        <dbReference type="Proteomes" id="UP000307592"/>
    </source>
</evidence>
<keyword evidence="4" id="KW-0281">Fimbrium</keyword>
<keyword evidence="3 5" id="KW-0732">Signal</keyword>
<evidence type="ECO:0000313" key="6">
    <source>
        <dbReference type="EMBL" id="TNH44969.1"/>
    </source>
</evidence>
<reference evidence="6 7" key="1">
    <citation type="submission" date="2019-01" db="EMBL/GenBank/DDBJ databases">
        <title>Draft genome assembly of Photorhabdus luminescens subsp. sonorensis Caborca.</title>
        <authorList>
            <person name="Duong D.A."/>
            <person name="Espinosa-Artiles P."/>
            <person name="Orozco R.A."/>
            <person name="Molnar I."/>
            <person name="Stock P."/>
        </authorList>
    </citation>
    <scope>NUCLEOTIDE SEQUENCE [LARGE SCALE GENOMIC DNA]</scope>
    <source>
        <strain evidence="6 7">Caborca</strain>
    </source>
</reference>
<organism evidence="6 7">
    <name type="scientific">Photorhabdus luminescens subsp. sonorensis</name>
    <dbReference type="NCBI Taxonomy" id="1173677"/>
    <lineage>
        <taxon>Bacteria</taxon>
        <taxon>Pseudomonadati</taxon>
        <taxon>Pseudomonadota</taxon>
        <taxon>Gammaproteobacteria</taxon>
        <taxon>Enterobacterales</taxon>
        <taxon>Morganellaceae</taxon>
        <taxon>Photorhabdus</taxon>
    </lineage>
</organism>
<feature type="signal peptide" evidence="5">
    <location>
        <begin position="1"/>
        <end position="23"/>
    </location>
</feature>
<dbReference type="Proteomes" id="UP000307592">
    <property type="component" value="Unassembled WGS sequence"/>
</dbReference>
<name>A0A5C4RMF8_PHOLU</name>
<accession>A0A5C4RMF8</accession>
<evidence type="ECO:0000256" key="1">
    <source>
        <dbReference type="ARBA" id="ARBA00004561"/>
    </source>
</evidence>
<comment type="caution">
    <text evidence="6">The sequence shown here is derived from an EMBL/GenBank/DDBJ whole genome shotgun (WGS) entry which is preliminary data.</text>
</comment>
<dbReference type="GO" id="GO:0009289">
    <property type="term" value="C:pilus"/>
    <property type="evidence" value="ECO:0007669"/>
    <property type="project" value="UniProtKB-SubCell"/>
</dbReference>
<dbReference type="InterPro" id="IPR036937">
    <property type="entry name" value="Adhesion_dom_fimbrial_sf"/>
</dbReference>
<evidence type="ECO:0000256" key="2">
    <source>
        <dbReference type="ARBA" id="ARBA00006671"/>
    </source>
</evidence>
<dbReference type="InterPro" id="IPR008966">
    <property type="entry name" value="Adhesion_dom_sf"/>
</dbReference>
<proteinExistence type="inferred from homology"/>
<dbReference type="SUPFAM" id="SSF49401">
    <property type="entry name" value="Bacterial adhesins"/>
    <property type="match status" value="1"/>
</dbReference>
<gene>
    <name evidence="6" type="ORF">EP164_02305</name>
</gene>
<protein>
    <submittedName>
        <fullName evidence="6">Type 1 fimbrial protein</fullName>
    </submittedName>
</protein>
<evidence type="ECO:0000256" key="4">
    <source>
        <dbReference type="ARBA" id="ARBA00023263"/>
    </source>
</evidence>
<evidence type="ECO:0000256" key="3">
    <source>
        <dbReference type="ARBA" id="ARBA00022729"/>
    </source>
</evidence>
<dbReference type="EMBL" id="SBIJ01000002">
    <property type="protein sequence ID" value="TNH44969.1"/>
    <property type="molecule type" value="Genomic_DNA"/>
</dbReference>
<dbReference type="PANTHER" id="PTHR33420:SF3">
    <property type="entry name" value="FIMBRIAL SUBUNIT ELFA"/>
    <property type="match status" value="1"/>
</dbReference>